<keyword evidence="2" id="KW-1185">Reference proteome</keyword>
<evidence type="ECO:0000313" key="1">
    <source>
        <dbReference type="EMBL" id="KAF9761305.1"/>
    </source>
</evidence>
<dbReference type="Proteomes" id="UP000740883">
    <property type="component" value="Unassembled WGS sequence"/>
</dbReference>
<gene>
    <name evidence="1" type="ORF">NGRA_2736</name>
</gene>
<evidence type="ECO:0000313" key="2">
    <source>
        <dbReference type="Proteomes" id="UP000740883"/>
    </source>
</evidence>
<organism evidence="1 2">
    <name type="scientific">Nosema granulosis</name>
    <dbReference type="NCBI Taxonomy" id="83296"/>
    <lineage>
        <taxon>Eukaryota</taxon>
        <taxon>Fungi</taxon>
        <taxon>Fungi incertae sedis</taxon>
        <taxon>Microsporidia</taxon>
        <taxon>Nosematidae</taxon>
        <taxon>Nosema</taxon>
    </lineage>
</organism>
<comment type="caution">
    <text evidence="1">The sequence shown here is derived from an EMBL/GenBank/DDBJ whole genome shotgun (WGS) entry which is preliminary data.</text>
</comment>
<dbReference type="EMBL" id="SBJO01000367">
    <property type="protein sequence ID" value="KAF9761305.1"/>
    <property type="molecule type" value="Genomic_DNA"/>
</dbReference>
<accession>A0A9P6GXH3</accession>
<reference evidence="1 2" key="1">
    <citation type="journal article" date="2020" name="Genome Biol. Evol.">
        <title>Comparative genomics of strictly vertically transmitted, feminizing microsporidia endosymbionts of amphipod crustaceans.</title>
        <authorList>
            <person name="Cormier A."/>
            <person name="Chebbi M.A."/>
            <person name="Giraud I."/>
            <person name="Wattier R."/>
            <person name="Teixeira M."/>
            <person name="Gilbert C."/>
            <person name="Rigaud T."/>
            <person name="Cordaux R."/>
        </authorList>
    </citation>
    <scope>NUCLEOTIDE SEQUENCE [LARGE SCALE GENOMIC DNA]</scope>
    <source>
        <strain evidence="1 2">Ou3-Ou53</strain>
    </source>
</reference>
<sequence length="279" mass="32722">MKNDGRSTLHILCYILHQIISTESHENESYTFSVNMYKTPNINRIVKDGYRFSLYAFNNPNVIKRNSFTINDVDIVENNNDGVVIIPKKELDEYLEPHLTFRFSVCKNDKVFVTNLFMIENSNVVELKITKHVELFTYIWCAICKENGKFIENYTIFRRKDFIIRNSKNKKEDIVFAKFYSLVYSMTASSIREKKIRGDLCSFKSFLDSLKGYEFNDERWKEHINILVGLVACIEKSIDFFSVIVDFIPLISNRILTKKELDILIYGTGTILEENKNCD</sequence>
<protein>
    <submittedName>
        <fullName evidence="1">Uncharacterized protein</fullName>
    </submittedName>
</protein>
<proteinExistence type="predicted"/>
<name>A0A9P6GXH3_9MICR</name>
<dbReference type="AlphaFoldDB" id="A0A9P6GXH3"/>